<feature type="region of interest" description="Disordered" evidence="1">
    <location>
        <begin position="1"/>
        <end position="26"/>
    </location>
</feature>
<feature type="transmembrane region" description="Helical" evidence="2">
    <location>
        <begin position="79"/>
        <end position="99"/>
    </location>
</feature>
<gene>
    <name evidence="3" type="ORF">ETU37_11130</name>
</gene>
<feature type="transmembrane region" description="Helical" evidence="2">
    <location>
        <begin position="37"/>
        <end position="59"/>
    </location>
</feature>
<name>A0A4Q5J379_9ACTN</name>
<evidence type="ECO:0000256" key="2">
    <source>
        <dbReference type="SAM" id="Phobius"/>
    </source>
</evidence>
<accession>A0A4Q5J379</accession>
<evidence type="ECO:0000313" key="4">
    <source>
        <dbReference type="Proteomes" id="UP000291189"/>
    </source>
</evidence>
<keyword evidence="2" id="KW-1133">Transmembrane helix</keyword>
<reference evidence="3 4" key="1">
    <citation type="submission" date="2019-01" db="EMBL/GenBank/DDBJ databases">
        <title>Nocardioides guangzhouensis sp. nov., an actinobacterium isolated from soil.</title>
        <authorList>
            <person name="Fu Y."/>
            <person name="Cai Y."/>
            <person name="Lin Z."/>
            <person name="Chen P."/>
        </authorList>
    </citation>
    <scope>NUCLEOTIDE SEQUENCE [LARGE SCALE GENOMIC DNA]</scope>
    <source>
        <strain evidence="3 4">NBRC 105384</strain>
    </source>
</reference>
<keyword evidence="2" id="KW-0812">Transmembrane</keyword>
<dbReference type="RefSeq" id="WP_129987402.1">
    <property type="nucleotide sequence ID" value="NZ_SDPU01000022.1"/>
</dbReference>
<feature type="transmembrane region" description="Helical" evidence="2">
    <location>
        <begin position="120"/>
        <end position="146"/>
    </location>
</feature>
<organism evidence="3 4">
    <name type="scientific">Nocardioides iriomotensis</name>
    <dbReference type="NCBI Taxonomy" id="715784"/>
    <lineage>
        <taxon>Bacteria</taxon>
        <taxon>Bacillati</taxon>
        <taxon>Actinomycetota</taxon>
        <taxon>Actinomycetes</taxon>
        <taxon>Propionibacteriales</taxon>
        <taxon>Nocardioidaceae</taxon>
        <taxon>Nocardioides</taxon>
    </lineage>
</organism>
<proteinExistence type="predicted"/>
<keyword evidence="2" id="KW-0472">Membrane</keyword>
<dbReference type="AlphaFoldDB" id="A0A4Q5J379"/>
<dbReference type="OrthoDB" id="3381134at2"/>
<keyword evidence="4" id="KW-1185">Reference proteome</keyword>
<dbReference type="Proteomes" id="UP000291189">
    <property type="component" value="Unassembled WGS sequence"/>
</dbReference>
<evidence type="ECO:0000256" key="1">
    <source>
        <dbReference type="SAM" id="MobiDB-lite"/>
    </source>
</evidence>
<evidence type="ECO:0008006" key="5">
    <source>
        <dbReference type="Google" id="ProtNLM"/>
    </source>
</evidence>
<feature type="transmembrane region" description="Helical" evidence="2">
    <location>
        <begin position="196"/>
        <end position="214"/>
    </location>
</feature>
<protein>
    <recommendedName>
        <fullName evidence="5">DUF4386 family protein</fullName>
    </recommendedName>
</protein>
<feature type="compositionally biased region" description="Low complexity" evidence="1">
    <location>
        <begin position="1"/>
        <end position="19"/>
    </location>
</feature>
<feature type="transmembrane region" description="Helical" evidence="2">
    <location>
        <begin position="220"/>
        <end position="240"/>
    </location>
</feature>
<evidence type="ECO:0000313" key="3">
    <source>
        <dbReference type="EMBL" id="RYU11815.1"/>
    </source>
</evidence>
<feature type="transmembrane region" description="Helical" evidence="2">
    <location>
        <begin position="166"/>
        <end position="184"/>
    </location>
</feature>
<dbReference type="EMBL" id="SDPU01000022">
    <property type="protein sequence ID" value="RYU11815.1"/>
    <property type="molecule type" value="Genomic_DNA"/>
</dbReference>
<comment type="caution">
    <text evidence="3">The sequence shown here is derived from an EMBL/GenBank/DDBJ whole genome shotgun (WGS) entry which is preliminary data.</text>
</comment>
<sequence length="263" mass="27952">MPRSGTRSSTRSRTPPGGTVRPDPGPWTREIRALARAVSVSGILFSGLFVTSLVLMRQAPGLDAADHVYASFYTVGRGNVLVTAGLYFVPFAGIAFLWHMGATRTLVDALPGSASEVPRWLQVTSGVLFVCMLFAGTAAAAGVALLTVLSTSPLPDPAVARTLTSVGYGMLFVFGVRAAGMYMITTTTLTRRRALLPRWVALLGYLGATFLLVSTTFHPATLTVFPAWVLLLSGVLLVKVSPRHAAHRGRTPPPPPDTAEEHP</sequence>